<organism evidence="2 3">
    <name type="scientific">Nocardioides aquaticus</name>
    <dbReference type="NCBI Taxonomy" id="160826"/>
    <lineage>
        <taxon>Bacteria</taxon>
        <taxon>Bacillati</taxon>
        <taxon>Actinomycetota</taxon>
        <taxon>Actinomycetes</taxon>
        <taxon>Propionibacteriales</taxon>
        <taxon>Nocardioidaceae</taxon>
        <taxon>Nocardioides</taxon>
    </lineage>
</organism>
<sequence length="379" mass="39120">MGSVPPPATTVGSVPSSAPPAAPVPVRLAATTPDPSDLADLTDLIDLAAGAEALVRAPVAEAVAWAVGVGRHAPLPGGGRTLEHWEQLATVAAVDLALGRVLEPHLDALAVLDQAPDRPTAIEEGASYGVWAAEAPHARLDAVPDHDAPGGWRLSGRKPWCSLAGEVSHGLVTAWVGEHDRAMFSVATRQPGVVVEDGAWSAYALAEVTTSTLALDAVPATPVGPVGWYLDRPGFAWGGAGVAAVWYGGAVALARRLHDQCRTRQPDQVALVHLGAVDAALAGARSVLVTAAAEIDAGRATGADGALLAARVRQVVADTCEEVSRRLAHALGPGPLAHEARHARRVADLALYLRQHHAERDQAALGAALLERDPSSPPW</sequence>
<keyword evidence="3" id="KW-1185">Reference proteome</keyword>
<evidence type="ECO:0000313" key="2">
    <source>
        <dbReference type="EMBL" id="QVT77685.1"/>
    </source>
</evidence>
<feature type="region of interest" description="Disordered" evidence="1">
    <location>
        <begin position="1"/>
        <end position="27"/>
    </location>
</feature>
<protein>
    <recommendedName>
        <fullName evidence="4">Acyl-CoA dehydrogenase</fullName>
    </recommendedName>
</protein>
<reference evidence="2 3" key="1">
    <citation type="submission" date="2021-05" db="EMBL/GenBank/DDBJ databases">
        <title>Complete genome of Nocardioides aquaticus KCTC 9944T isolated from meromictic and hypersaline Ekho Lake, Antarctica.</title>
        <authorList>
            <person name="Hwang K."/>
            <person name="Kim K.M."/>
            <person name="Choe H."/>
        </authorList>
    </citation>
    <scope>NUCLEOTIDE SEQUENCE [LARGE SCALE GENOMIC DNA]</scope>
    <source>
        <strain evidence="2 3">KCTC 9944</strain>
    </source>
</reference>
<dbReference type="EMBL" id="CP075371">
    <property type="protein sequence ID" value="QVT77685.1"/>
    <property type="molecule type" value="Genomic_DNA"/>
</dbReference>
<proteinExistence type="predicted"/>
<dbReference type="Proteomes" id="UP000679307">
    <property type="component" value="Chromosome"/>
</dbReference>
<accession>A0ABX8EBM8</accession>
<evidence type="ECO:0000256" key="1">
    <source>
        <dbReference type="SAM" id="MobiDB-lite"/>
    </source>
</evidence>
<evidence type="ECO:0008006" key="4">
    <source>
        <dbReference type="Google" id="ProtNLM"/>
    </source>
</evidence>
<name>A0ABX8EBM8_9ACTN</name>
<evidence type="ECO:0000313" key="3">
    <source>
        <dbReference type="Proteomes" id="UP000679307"/>
    </source>
</evidence>
<gene>
    <name evidence="2" type="ORF">ENKNEFLB_00050</name>
</gene>